<dbReference type="RefSeq" id="WP_184819374.1">
    <property type="nucleotide sequence ID" value="NZ_JACHMM010000001.1"/>
</dbReference>
<comment type="caution">
    <text evidence="3">The sequence shown here is derived from an EMBL/GenBank/DDBJ whole genome shotgun (WGS) entry which is preliminary data.</text>
</comment>
<dbReference type="Pfam" id="PF01557">
    <property type="entry name" value="FAA_hydrolase"/>
    <property type="match status" value="1"/>
</dbReference>
<evidence type="ECO:0000313" key="3">
    <source>
        <dbReference type="EMBL" id="MBB5786126.1"/>
    </source>
</evidence>
<proteinExistence type="predicted"/>
<feature type="domain" description="Fumarylacetoacetase-like C-terminal" evidence="2">
    <location>
        <begin position="86"/>
        <end position="259"/>
    </location>
</feature>
<dbReference type="EC" id="4.2.1.80" evidence="3"/>
<dbReference type="InterPro" id="IPR036663">
    <property type="entry name" value="Fumarylacetoacetase_C_sf"/>
</dbReference>
<dbReference type="EMBL" id="JACHMM010000001">
    <property type="protein sequence ID" value="MBB5786126.1"/>
    <property type="molecule type" value="Genomic_DNA"/>
</dbReference>
<protein>
    <submittedName>
        <fullName evidence="3">2-keto-4-pentenoate hydratase</fullName>
        <ecNumber evidence="3">4.2.1.80</ecNumber>
    </submittedName>
</protein>
<dbReference type="PANTHER" id="PTHR30143">
    <property type="entry name" value="ACID HYDRATASE"/>
    <property type="match status" value="1"/>
</dbReference>
<dbReference type="InterPro" id="IPR011234">
    <property type="entry name" value="Fumarylacetoacetase-like_C"/>
</dbReference>
<evidence type="ECO:0000313" key="4">
    <source>
        <dbReference type="Proteomes" id="UP000542813"/>
    </source>
</evidence>
<dbReference type="PANTHER" id="PTHR30143:SF0">
    <property type="entry name" value="2-KETO-4-PENTENOATE HYDRATASE"/>
    <property type="match status" value="1"/>
</dbReference>
<sequence length="267" mass="27302">MSASTAVEEAAARLRGAEHSRTPCAPVRDLIGADDVEAAYAVQAVNLRRRYDAGRVRVGRKIGLTSPAVQRQLGVDSPDFGALLDDMVVPDGGAVPAGRLLQPKVEAEVAFWLAADIDAEVADPRELRDAVEAVGAAIEVVDSRIAGWDITLGDTVADNASSGMFVVSGTRVPLTEVEPAGVVMSLTRDGDGAVVSEGTGAACLGDPLAALAWLAAAAMRFGDPLRAGEVVLSGALGPMVAASPGDRFTAGISGLGPVSVSFADRED</sequence>
<dbReference type="AlphaFoldDB" id="A0A7W9GM82"/>
<accession>A0A7W9GM82</accession>
<gene>
    <name evidence="3" type="ORF">HD601_000701</name>
</gene>
<dbReference type="SUPFAM" id="SSF56529">
    <property type="entry name" value="FAH"/>
    <property type="match status" value="1"/>
</dbReference>
<name>A0A7W9GM82_9ACTN</name>
<dbReference type="InterPro" id="IPR050772">
    <property type="entry name" value="Hydratase-Decarb/MhpD_sf"/>
</dbReference>
<dbReference type="Proteomes" id="UP000542813">
    <property type="component" value="Unassembled WGS sequence"/>
</dbReference>
<evidence type="ECO:0000256" key="1">
    <source>
        <dbReference type="ARBA" id="ARBA00023239"/>
    </source>
</evidence>
<organism evidence="3 4">
    <name type="scientific">Jiangella mangrovi</name>
    <dbReference type="NCBI Taxonomy" id="1524084"/>
    <lineage>
        <taxon>Bacteria</taxon>
        <taxon>Bacillati</taxon>
        <taxon>Actinomycetota</taxon>
        <taxon>Actinomycetes</taxon>
        <taxon>Jiangellales</taxon>
        <taxon>Jiangellaceae</taxon>
        <taxon>Jiangella</taxon>
    </lineage>
</organism>
<keyword evidence="1 3" id="KW-0456">Lyase</keyword>
<dbReference type="GO" id="GO:0005737">
    <property type="term" value="C:cytoplasm"/>
    <property type="evidence" value="ECO:0007669"/>
    <property type="project" value="TreeGrafter"/>
</dbReference>
<evidence type="ECO:0000259" key="2">
    <source>
        <dbReference type="Pfam" id="PF01557"/>
    </source>
</evidence>
<dbReference type="Gene3D" id="3.90.850.10">
    <property type="entry name" value="Fumarylacetoacetase-like, C-terminal domain"/>
    <property type="match status" value="1"/>
</dbReference>
<keyword evidence="4" id="KW-1185">Reference proteome</keyword>
<reference evidence="3 4" key="1">
    <citation type="submission" date="2020-08" db="EMBL/GenBank/DDBJ databases">
        <title>Sequencing the genomes of 1000 actinobacteria strains.</title>
        <authorList>
            <person name="Klenk H.-P."/>
        </authorList>
    </citation>
    <scope>NUCLEOTIDE SEQUENCE [LARGE SCALE GENOMIC DNA]</scope>
    <source>
        <strain evidence="3 4">DSM 102122</strain>
    </source>
</reference>
<dbReference type="GO" id="GO:0008684">
    <property type="term" value="F:2-oxopent-4-enoate hydratase activity"/>
    <property type="evidence" value="ECO:0007669"/>
    <property type="project" value="UniProtKB-EC"/>
</dbReference>